<proteinExistence type="predicted"/>
<dbReference type="SFLD" id="SFLDS00019">
    <property type="entry name" value="Glutathione_Transferase_(cytos"/>
    <property type="match status" value="1"/>
</dbReference>
<dbReference type="Proteomes" id="UP000738359">
    <property type="component" value="Unassembled WGS sequence"/>
</dbReference>
<accession>A0A9P6JAW0</accession>
<evidence type="ECO:0000259" key="4">
    <source>
        <dbReference type="PROSITE" id="PS50404"/>
    </source>
</evidence>
<evidence type="ECO:0000259" key="5">
    <source>
        <dbReference type="PROSITE" id="PS50405"/>
    </source>
</evidence>
<comment type="caution">
    <text evidence="6">The sequence shown here is derived from an EMBL/GenBank/DDBJ whole genome shotgun (WGS) entry which is preliminary data.</text>
</comment>
<dbReference type="InterPro" id="IPR010987">
    <property type="entry name" value="Glutathione-S-Trfase_C-like"/>
</dbReference>
<dbReference type="Gene3D" id="3.40.30.10">
    <property type="entry name" value="Glutaredoxin"/>
    <property type="match status" value="1"/>
</dbReference>
<evidence type="ECO:0000256" key="3">
    <source>
        <dbReference type="ARBA" id="ARBA00047960"/>
    </source>
</evidence>
<dbReference type="InterPro" id="IPR036249">
    <property type="entry name" value="Thioredoxin-like_sf"/>
</dbReference>
<dbReference type="SUPFAM" id="SSF52833">
    <property type="entry name" value="Thioredoxin-like"/>
    <property type="match status" value="1"/>
</dbReference>
<dbReference type="GO" id="GO:0004364">
    <property type="term" value="F:glutathione transferase activity"/>
    <property type="evidence" value="ECO:0007669"/>
    <property type="project" value="UniProtKB-EC"/>
</dbReference>
<dbReference type="InterPro" id="IPR004046">
    <property type="entry name" value="GST_C"/>
</dbReference>
<keyword evidence="7" id="KW-1185">Reference proteome</keyword>
<dbReference type="InterPro" id="IPR036282">
    <property type="entry name" value="Glutathione-S-Trfase_C_sf"/>
</dbReference>
<dbReference type="OrthoDB" id="414243at2759"/>
<dbReference type="EC" id="2.5.1.18" evidence="1"/>
<protein>
    <recommendedName>
        <fullName evidence="1">glutathione transferase</fullName>
        <ecNumber evidence="1">2.5.1.18</ecNumber>
    </recommendedName>
</protein>
<sequence length="242" mass="27398">MSRTFQENVRATLNEAAHRQDSTFKLKYFKLHGVAYTSRMILATSGAKWECVFPDDWANVEKQDTHFGFLPILYETTASNQTIEVPESDAIENYLSKKFKLLGADDYDEVQIRAFASSIQALLTYYFVRVSVVKDAAYKAIMMERFLTEALPPFVANHERHLKASGSNGHYVGNKLSIADLKLTIAISMIKNVTGDKFVSKEKTPAIWAVYESVNAIPSYVEWKSSESHEVCQEGNMRILGF</sequence>
<feature type="domain" description="GST C-terminal" evidence="5">
    <location>
        <begin position="105"/>
        <end position="239"/>
    </location>
</feature>
<dbReference type="EMBL" id="JAAAHY010000204">
    <property type="protein sequence ID" value="KAF9965949.1"/>
    <property type="molecule type" value="Genomic_DNA"/>
</dbReference>
<dbReference type="InterPro" id="IPR004045">
    <property type="entry name" value="Glutathione_S-Trfase_N"/>
</dbReference>
<dbReference type="PROSITE" id="PS50405">
    <property type="entry name" value="GST_CTER"/>
    <property type="match status" value="1"/>
</dbReference>
<name>A0A9P6JAW0_MORAP</name>
<dbReference type="AlphaFoldDB" id="A0A9P6JAW0"/>
<evidence type="ECO:0000256" key="2">
    <source>
        <dbReference type="ARBA" id="ARBA00022679"/>
    </source>
</evidence>
<dbReference type="PANTHER" id="PTHR11571">
    <property type="entry name" value="GLUTATHIONE S-TRANSFERASE"/>
    <property type="match status" value="1"/>
</dbReference>
<evidence type="ECO:0000256" key="1">
    <source>
        <dbReference type="ARBA" id="ARBA00012452"/>
    </source>
</evidence>
<organism evidence="6 7">
    <name type="scientific">Mortierella alpina</name>
    <name type="common">Oleaginous fungus</name>
    <name type="synonym">Mortierella renispora</name>
    <dbReference type="NCBI Taxonomy" id="64518"/>
    <lineage>
        <taxon>Eukaryota</taxon>
        <taxon>Fungi</taxon>
        <taxon>Fungi incertae sedis</taxon>
        <taxon>Mucoromycota</taxon>
        <taxon>Mortierellomycotina</taxon>
        <taxon>Mortierellomycetes</taxon>
        <taxon>Mortierellales</taxon>
        <taxon>Mortierellaceae</taxon>
        <taxon>Mortierella</taxon>
    </lineage>
</organism>
<dbReference type="PROSITE" id="PS50404">
    <property type="entry name" value="GST_NTER"/>
    <property type="match status" value="1"/>
</dbReference>
<dbReference type="SUPFAM" id="SSF47616">
    <property type="entry name" value="GST C-terminal domain-like"/>
    <property type="match status" value="1"/>
</dbReference>
<feature type="domain" description="GST N-terminal" evidence="4">
    <location>
        <begin position="22"/>
        <end position="103"/>
    </location>
</feature>
<evidence type="ECO:0000313" key="6">
    <source>
        <dbReference type="EMBL" id="KAF9965949.1"/>
    </source>
</evidence>
<keyword evidence="2" id="KW-0808">Transferase</keyword>
<evidence type="ECO:0000313" key="7">
    <source>
        <dbReference type="Proteomes" id="UP000738359"/>
    </source>
</evidence>
<dbReference type="Pfam" id="PF14497">
    <property type="entry name" value="GST_C_3"/>
    <property type="match status" value="1"/>
</dbReference>
<gene>
    <name evidence="6" type="ORF">BGZ70_003704</name>
</gene>
<dbReference type="InterPro" id="IPR040079">
    <property type="entry name" value="Glutathione_S-Trfase"/>
</dbReference>
<dbReference type="GO" id="GO:0006749">
    <property type="term" value="P:glutathione metabolic process"/>
    <property type="evidence" value="ECO:0007669"/>
    <property type="project" value="TreeGrafter"/>
</dbReference>
<dbReference type="PANTHER" id="PTHR11571:SF224">
    <property type="entry name" value="HEMATOPOIETIC PROSTAGLANDIN D SYNTHASE"/>
    <property type="match status" value="1"/>
</dbReference>
<dbReference type="Gene3D" id="1.20.1050.10">
    <property type="match status" value="1"/>
</dbReference>
<comment type="catalytic activity">
    <reaction evidence="3">
        <text>RX + glutathione = an S-substituted glutathione + a halide anion + H(+)</text>
        <dbReference type="Rhea" id="RHEA:16437"/>
        <dbReference type="ChEBI" id="CHEBI:15378"/>
        <dbReference type="ChEBI" id="CHEBI:16042"/>
        <dbReference type="ChEBI" id="CHEBI:17792"/>
        <dbReference type="ChEBI" id="CHEBI:57925"/>
        <dbReference type="ChEBI" id="CHEBI:90779"/>
        <dbReference type="EC" id="2.5.1.18"/>
    </reaction>
</comment>
<dbReference type="InterPro" id="IPR050213">
    <property type="entry name" value="GST_superfamily"/>
</dbReference>
<reference evidence="6" key="1">
    <citation type="journal article" date="2020" name="Fungal Divers.">
        <title>Resolving the Mortierellaceae phylogeny through synthesis of multi-gene phylogenetics and phylogenomics.</title>
        <authorList>
            <person name="Vandepol N."/>
            <person name="Liber J."/>
            <person name="Desiro A."/>
            <person name="Na H."/>
            <person name="Kennedy M."/>
            <person name="Barry K."/>
            <person name="Grigoriev I.V."/>
            <person name="Miller A.N."/>
            <person name="O'Donnell K."/>
            <person name="Stajich J.E."/>
            <person name="Bonito G."/>
        </authorList>
    </citation>
    <scope>NUCLEOTIDE SEQUENCE</scope>
    <source>
        <strain evidence="6">CK1249</strain>
    </source>
</reference>